<feature type="transmembrane region" description="Helical" evidence="1">
    <location>
        <begin position="72"/>
        <end position="99"/>
    </location>
</feature>
<sequence>MGFAFLKCFYHFVCGLFCLGLIRCFGFGCCFWFFRSTFVAVLFFHILVGALFYCGILVFGLLVLCCLAITGLLILVGLAILIFFWLWGQLFVLFVFFSLGGHDVSLFFCVLCFFCLIVFFLFVRFVFCCRLEFSGWSRFVA</sequence>
<protein>
    <submittedName>
        <fullName evidence="2">Uncharacterized protein</fullName>
    </submittedName>
</protein>
<accession>A0A1I2C1S4</accession>
<gene>
    <name evidence="2" type="ORF">SAMN04487969_104175</name>
</gene>
<feature type="transmembrane region" description="Helical" evidence="1">
    <location>
        <begin position="105"/>
        <end position="127"/>
    </location>
</feature>
<name>A0A1I2C1S4_9BACL</name>
<dbReference type="AlphaFoldDB" id="A0A1I2C1S4"/>
<keyword evidence="3" id="KW-1185">Reference proteome</keyword>
<keyword evidence="1" id="KW-0812">Transmembrane</keyword>
<evidence type="ECO:0000256" key="1">
    <source>
        <dbReference type="SAM" id="Phobius"/>
    </source>
</evidence>
<organism evidence="2 3">
    <name type="scientific">Paenibacillus algorifonticola</name>
    <dbReference type="NCBI Taxonomy" id="684063"/>
    <lineage>
        <taxon>Bacteria</taxon>
        <taxon>Bacillati</taxon>
        <taxon>Bacillota</taxon>
        <taxon>Bacilli</taxon>
        <taxon>Bacillales</taxon>
        <taxon>Paenibacillaceae</taxon>
        <taxon>Paenibacillus</taxon>
    </lineage>
</organism>
<dbReference type="EMBL" id="FONN01000004">
    <property type="protein sequence ID" value="SFE61530.1"/>
    <property type="molecule type" value="Genomic_DNA"/>
</dbReference>
<feature type="transmembrane region" description="Helical" evidence="1">
    <location>
        <begin position="12"/>
        <end position="34"/>
    </location>
</feature>
<keyword evidence="1" id="KW-1133">Transmembrane helix</keyword>
<keyword evidence="1" id="KW-0472">Membrane</keyword>
<feature type="transmembrane region" description="Helical" evidence="1">
    <location>
        <begin position="40"/>
        <end position="65"/>
    </location>
</feature>
<proteinExistence type="predicted"/>
<reference evidence="3" key="1">
    <citation type="submission" date="2016-10" db="EMBL/GenBank/DDBJ databases">
        <authorList>
            <person name="Varghese N."/>
            <person name="Submissions S."/>
        </authorList>
    </citation>
    <scope>NUCLEOTIDE SEQUENCE [LARGE SCALE GENOMIC DNA]</scope>
    <source>
        <strain evidence="3">CGMCC 1.10223</strain>
    </source>
</reference>
<evidence type="ECO:0000313" key="2">
    <source>
        <dbReference type="EMBL" id="SFE61530.1"/>
    </source>
</evidence>
<dbReference type="Proteomes" id="UP000183410">
    <property type="component" value="Unassembled WGS sequence"/>
</dbReference>
<evidence type="ECO:0000313" key="3">
    <source>
        <dbReference type="Proteomes" id="UP000183410"/>
    </source>
</evidence>